<dbReference type="CDD" id="cd06587">
    <property type="entry name" value="VOC"/>
    <property type="match status" value="1"/>
</dbReference>
<dbReference type="Proteomes" id="UP000619376">
    <property type="component" value="Unassembled WGS sequence"/>
</dbReference>
<dbReference type="EMBL" id="JACHFK010000005">
    <property type="protein sequence ID" value="MBB5376861.1"/>
    <property type="molecule type" value="Genomic_DNA"/>
</dbReference>
<evidence type="ECO:0000313" key="4">
    <source>
        <dbReference type="Proteomes" id="UP000539473"/>
    </source>
</evidence>
<dbReference type="InterPro" id="IPR004360">
    <property type="entry name" value="Glyas_Fos-R_dOase_dom"/>
</dbReference>
<reference evidence="3 4" key="3">
    <citation type="submission" date="2020-08" db="EMBL/GenBank/DDBJ databases">
        <title>Genomic Encyclopedia of Type Strains, Phase IV (KMG-IV): sequencing the most valuable type-strain genomes for metagenomic binning, comparative biology and taxonomic classification.</title>
        <authorList>
            <person name="Goeker M."/>
        </authorList>
    </citation>
    <scope>NUCLEOTIDE SEQUENCE [LARGE SCALE GENOMIC DNA]</scope>
    <source>
        <strain evidence="3 4">DSM 27521</strain>
    </source>
</reference>
<dbReference type="SUPFAM" id="SSF54593">
    <property type="entry name" value="Glyoxalase/Bleomycin resistance protein/Dihydroxybiphenyl dioxygenase"/>
    <property type="match status" value="1"/>
</dbReference>
<evidence type="ECO:0000259" key="1">
    <source>
        <dbReference type="PROSITE" id="PS51819"/>
    </source>
</evidence>
<dbReference type="Pfam" id="PF00903">
    <property type="entry name" value="Glyoxalase"/>
    <property type="match status" value="1"/>
</dbReference>
<feature type="domain" description="VOC" evidence="1">
    <location>
        <begin position="6"/>
        <end position="117"/>
    </location>
</feature>
<dbReference type="RefSeq" id="WP_184111897.1">
    <property type="nucleotide sequence ID" value="NZ_BNAJ01000005.1"/>
</dbReference>
<dbReference type="PROSITE" id="PS51819">
    <property type="entry name" value="VOC"/>
    <property type="match status" value="1"/>
</dbReference>
<protein>
    <submittedName>
        <fullName evidence="3">Catechol 2,3-dioxygenase-like lactoylglutathione lyase family enzyme</fullName>
    </submittedName>
</protein>
<dbReference type="InterPro" id="IPR037523">
    <property type="entry name" value="VOC_core"/>
</dbReference>
<dbReference type="GO" id="GO:0016829">
    <property type="term" value="F:lyase activity"/>
    <property type="evidence" value="ECO:0007669"/>
    <property type="project" value="UniProtKB-KW"/>
</dbReference>
<keyword evidence="3" id="KW-0223">Dioxygenase</keyword>
<reference evidence="5" key="2">
    <citation type="journal article" date="2019" name="Int. J. Syst. Evol. Microbiol.">
        <title>The Global Catalogue of Microorganisms (GCM) 10K type strain sequencing project: providing services to taxonomists for standard genome sequencing and annotation.</title>
        <authorList>
            <consortium name="The Broad Institute Genomics Platform"/>
            <consortium name="The Broad Institute Genome Sequencing Center for Infectious Disease"/>
            <person name="Wu L."/>
            <person name="Ma J."/>
        </authorList>
    </citation>
    <scope>NUCLEOTIDE SEQUENCE [LARGE SCALE GENOMIC DNA]</scope>
    <source>
        <strain evidence="5">CGMCC 1.18437</strain>
    </source>
</reference>
<evidence type="ECO:0000313" key="3">
    <source>
        <dbReference type="EMBL" id="MBB5376861.1"/>
    </source>
</evidence>
<dbReference type="Gene3D" id="3.10.180.10">
    <property type="entry name" value="2,3-Dihydroxybiphenyl 1,2-Dioxygenase, domain 1"/>
    <property type="match status" value="1"/>
</dbReference>
<proteinExistence type="predicted"/>
<dbReference type="AlphaFoldDB" id="A0A7W8KH22"/>
<evidence type="ECO:0000313" key="5">
    <source>
        <dbReference type="Proteomes" id="UP000619376"/>
    </source>
</evidence>
<sequence>MSGRGQLRNVTLAVRDPAASRTFYHSVFGLPDSPRASPGFVMLDAGGVTLIFQPPGAGGAAAEPGGVELGFAVPDVTATRDALLAAGAQVGELQRMGWGEALDARDPDGHALTVYRQRE</sequence>
<organism evidence="3 4">
    <name type="scientific">Deinococcus metalli</name>
    <dbReference type="NCBI Taxonomy" id="1141878"/>
    <lineage>
        <taxon>Bacteria</taxon>
        <taxon>Thermotogati</taxon>
        <taxon>Deinococcota</taxon>
        <taxon>Deinococci</taxon>
        <taxon>Deinococcales</taxon>
        <taxon>Deinococcaceae</taxon>
        <taxon>Deinococcus</taxon>
    </lineage>
</organism>
<gene>
    <name evidence="2" type="ORF">GCM10017781_22900</name>
    <name evidence="3" type="ORF">HNQ07_002325</name>
</gene>
<keyword evidence="5" id="KW-1185">Reference proteome</keyword>
<reference evidence="2" key="4">
    <citation type="submission" date="2024-05" db="EMBL/GenBank/DDBJ databases">
        <authorList>
            <person name="Sun Q."/>
            <person name="Zhou Y."/>
        </authorList>
    </citation>
    <scope>NUCLEOTIDE SEQUENCE</scope>
    <source>
        <strain evidence="2">CGMCC 1.18437</strain>
    </source>
</reference>
<dbReference type="Proteomes" id="UP000539473">
    <property type="component" value="Unassembled WGS sequence"/>
</dbReference>
<comment type="caution">
    <text evidence="3">The sequence shown here is derived from an EMBL/GenBank/DDBJ whole genome shotgun (WGS) entry which is preliminary data.</text>
</comment>
<keyword evidence="3" id="KW-0456">Lyase</keyword>
<accession>A0A7W8KH22</accession>
<evidence type="ECO:0000313" key="2">
    <source>
        <dbReference type="EMBL" id="GHF45906.1"/>
    </source>
</evidence>
<dbReference type="InterPro" id="IPR029068">
    <property type="entry name" value="Glyas_Bleomycin-R_OHBP_Dase"/>
</dbReference>
<dbReference type="EMBL" id="BNAJ01000005">
    <property type="protein sequence ID" value="GHF45906.1"/>
    <property type="molecule type" value="Genomic_DNA"/>
</dbReference>
<dbReference type="GO" id="GO:0051213">
    <property type="term" value="F:dioxygenase activity"/>
    <property type="evidence" value="ECO:0007669"/>
    <property type="project" value="UniProtKB-KW"/>
</dbReference>
<keyword evidence="3" id="KW-0560">Oxidoreductase</keyword>
<name>A0A7W8KH22_9DEIO</name>
<reference evidence="2" key="1">
    <citation type="journal article" date="2014" name="Int. J. Syst. Evol. Microbiol.">
        <title>Complete genome of a new Firmicutes species belonging to the dominant human colonic microbiota ('Ruminococcus bicirculans') reveals two chromosomes and a selective capacity to utilize plant glucans.</title>
        <authorList>
            <consortium name="NISC Comparative Sequencing Program"/>
            <person name="Wegmann U."/>
            <person name="Louis P."/>
            <person name="Goesmann A."/>
            <person name="Henrissat B."/>
            <person name="Duncan S.H."/>
            <person name="Flint H.J."/>
        </authorList>
    </citation>
    <scope>NUCLEOTIDE SEQUENCE</scope>
    <source>
        <strain evidence="2">CGMCC 1.18437</strain>
    </source>
</reference>